<evidence type="ECO:0000313" key="1">
    <source>
        <dbReference type="EnsemblPlants" id="EMT15278"/>
    </source>
</evidence>
<reference evidence="1" key="1">
    <citation type="submission" date="2015-06" db="UniProtKB">
        <authorList>
            <consortium name="EnsemblPlants"/>
        </authorList>
    </citation>
    <scope>IDENTIFICATION</scope>
</reference>
<dbReference type="EnsemblPlants" id="EMT15278">
    <property type="protein sequence ID" value="EMT15278"/>
    <property type="gene ID" value="F775_03032"/>
</dbReference>
<name>N1QWB8_AEGTA</name>
<accession>N1QWB8</accession>
<protein>
    <submittedName>
        <fullName evidence="1">Uncharacterized protein</fullName>
    </submittedName>
</protein>
<organism evidence="1">
    <name type="scientific">Aegilops tauschii</name>
    <name type="common">Tausch's goatgrass</name>
    <name type="synonym">Aegilops squarrosa</name>
    <dbReference type="NCBI Taxonomy" id="37682"/>
    <lineage>
        <taxon>Eukaryota</taxon>
        <taxon>Viridiplantae</taxon>
        <taxon>Streptophyta</taxon>
        <taxon>Embryophyta</taxon>
        <taxon>Tracheophyta</taxon>
        <taxon>Spermatophyta</taxon>
        <taxon>Magnoliopsida</taxon>
        <taxon>Liliopsida</taxon>
        <taxon>Poales</taxon>
        <taxon>Poaceae</taxon>
        <taxon>BOP clade</taxon>
        <taxon>Pooideae</taxon>
        <taxon>Triticodae</taxon>
        <taxon>Triticeae</taxon>
        <taxon>Triticinae</taxon>
        <taxon>Aegilops</taxon>
    </lineage>
</organism>
<dbReference type="AlphaFoldDB" id="N1QWB8"/>
<proteinExistence type="predicted"/>
<sequence length="149" mass="16578">MGGIEMIDIENPDHVDGDDRDEIEAQPARPRYRAWIDAINRIMMPPDDIPNPDGIVAAAEPEQCSRHACLCYAVICELVIATVFITLMMLSLRFHPTTSGGRALHVIAHVMDMLGLFIMVLGFILILHFVLEAAIGNPEGYKMIDSLFM</sequence>